<comment type="caution">
    <text evidence="2">The sequence shown here is derived from an EMBL/GenBank/DDBJ whole genome shotgun (WGS) entry which is preliminary data.</text>
</comment>
<dbReference type="Proteomes" id="UP001180754">
    <property type="component" value="Unassembled WGS sequence"/>
</dbReference>
<sequence length="95" mass="9796">MENEDESGKPDQVADDVGLGVGDRARIYPGTAEEQAGVVVEDFGTDAGLPVDVGDERIADAARRWAVSLDTGNLVFVDDADIVAGSGDSTIGETS</sequence>
<evidence type="ECO:0000313" key="3">
    <source>
        <dbReference type="Proteomes" id="UP001180754"/>
    </source>
</evidence>
<feature type="region of interest" description="Disordered" evidence="1">
    <location>
        <begin position="1"/>
        <end position="20"/>
    </location>
</feature>
<dbReference type="EMBL" id="JAVRFD010000331">
    <property type="protein sequence ID" value="MDT0550653.1"/>
    <property type="molecule type" value="Genomic_DNA"/>
</dbReference>
<name>A0ABU2XXK5_9ACTN</name>
<reference evidence="2" key="1">
    <citation type="submission" date="2024-05" db="EMBL/GenBank/DDBJ databases">
        <title>30 novel species of actinomycetes from the DSMZ collection.</title>
        <authorList>
            <person name="Nouioui I."/>
        </authorList>
    </citation>
    <scope>NUCLEOTIDE SEQUENCE</scope>
    <source>
        <strain evidence="2">DSM 41529</strain>
    </source>
</reference>
<feature type="non-terminal residue" evidence="2">
    <location>
        <position position="95"/>
    </location>
</feature>
<protein>
    <submittedName>
        <fullName evidence="2">Uncharacterized protein</fullName>
    </submittedName>
</protein>
<gene>
    <name evidence="2" type="ORF">RND15_49720</name>
</gene>
<organism evidence="2 3">
    <name type="scientific">Streptomyces lonegramiae</name>
    <dbReference type="NCBI Taxonomy" id="3075524"/>
    <lineage>
        <taxon>Bacteria</taxon>
        <taxon>Bacillati</taxon>
        <taxon>Actinomycetota</taxon>
        <taxon>Actinomycetes</taxon>
        <taxon>Kitasatosporales</taxon>
        <taxon>Streptomycetaceae</taxon>
        <taxon>Streptomyces</taxon>
    </lineage>
</organism>
<dbReference type="RefSeq" id="WP_311731132.1">
    <property type="nucleotide sequence ID" value="NZ_JAVRFD010000331.1"/>
</dbReference>
<evidence type="ECO:0000256" key="1">
    <source>
        <dbReference type="SAM" id="MobiDB-lite"/>
    </source>
</evidence>
<keyword evidence="3" id="KW-1185">Reference proteome</keyword>
<evidence type="ECO:0000313" key="2">
    <source>
        <dbReference type="EMBL" id="MDT0550653.1"/>
    </source>
</evidence>
<accession>A0ABU2XXK5</accession>
<proteinExistence type="predicted"/>